<dbReference type="STRING" id="63057.A0A2P5EFR7"/>
<dbReference type="InParanoid" id="A0A2P5EFR7"/>
<accession>A0A2P5EFR7</accession>
<dbReference type="InterPro" id="IPR013083">
    <property type="entry name" value="Znf_RING/FYVE/PHD"/>
</dbReference>
<keyword evidence="2" id="KW-1133">Transmembrane helix</keyword>
<sequence length="193" mass="21258">MNTITASSPSTSPEFISETSYIIIFSPVVLLVVIAISFACYFYRTHGLPTATADLNHQRTSPIAAANPSSQSADNRPPLFGKQGLDEGLLSTYPKVTYSQVKLQYGNLTGSCCPICLADYKDDEMLLLLPNCAHFFHVTCGNQWLRLHPTCPICRKLPVSRSLPVSLQSAPRLLIQGDSSERQNFQSDDNYVV</sequence>
<feature type="transmembrane region" description="Helical" evidence="2">
    <location>
        <begin position="20"/>
        <end position="43"/>
    </location>
</feature>
<evidence type="ECO:0000313" key="5">
    <source>
        <dbReference type="Proteomes" id="UP000237000"/>
    </source>
</evidence>
<dbReference type="SUPFAM" id="SSF57850">
    <property type="entry name" value="RING/U-box"/>
    <property type="match status" value="1"/>
</dbReference>
<dbReference type="SMART" id="SM00184">
    <property type="entry name" value="RING"/>
    <property type="match status" value="1"/>
</dbReference>
<dbReference type="OrthoDB" id="8062037at2759"/>
<keyword evidence="2" id="KW-0812">Transmembrane</keyword>
<keyword evidence="1" id="KW-0863">Zinc-finger</keyword>
<evidence type="ECO:0000259" key="3">
    <source>
        <dbReference type="PROSITE" id="PS50089"/>
    </source>
</evidence>
<evidence type="ECO:0000256" key="2">
    <source>
        <dbReference type="SAM" id="Phobius"/>
    </source>
</evidence>
<dbReference type="Gene3D" id="3.30.40.10">
    <property type="entry name" value="Zinc/RING finger domain, C3HC4 (zinc finger)"/>
    <property type="match status" value="1"/>
</dbReference>
<name>A0A2P5EFR7_TREOI</name>
<reference evidence="5" key="1">
    <citation type="submission" date="2016-06" db="EMBL/GenBank/DDBJ databases">
        <title>Parallel loss of symbiosis genes in relatives of nitrogen-fixing non-legume Parasponia.</title>
        <authorList>
            <person name="Van Velzen R."/>
            <person name="Holmer R."/>
            <person name="Bu F."/>
            <person name="Rutten L."/>
            <person name="Van Zeijl A."/>
            <person name="Liu W."/>
            <person name="Santuari L."/>
            <person name="Cao Q."/>
            <person name="Sharma T."/>
            <person name="Shen D."/>
            <person name="Roswanjaya Y."/>
            <person name="Wardhani T."/>
            <person name="Kalhor M.S."/>
            <person name="Jansen J."/>
            <person name="Van den Hoogen J."/>
            <person name="Gungor B."/>
            <person name="Hartog M."/>
            <person name="Hontelez J."/>
            <person name="Verver J."/>
            <person name="Yang W.-C."/>
            <person name="Schijlen E."/>
            <person name="Repin R."/>
            <person name="Schilthuizen M."/>
            <person name="Schranz E."/>
            <person name="Heidstra R."/>
            <person name="Miyata K."/>
            <person name="Fedorova E."/>
            <person name="Kohlen W."/>
            <person name="Bisseling T."/>
            <person name="Smit S."/>
            <person name="Geurts R."/>
        </authorList>
    </citation>
    <scope>NUCLEOTIDE SEQUENCE [LARGE SCALE GENOMIC DNA]</scope>
    <source>
        <strain evidence="5">cv. RG33-2</strain>
    </source>
</reference>
<dbReference type="InterPro" id="IPR045899">
    <property type="entry name" value="ATL71-like"/>
</dbReference>
<keyword evidence="1" id="KW-0862">Zinc</keyword>
<dbReference type="Pfam" id="PF13639">
    <property type="entry name" value="zf-RING_2"/>
    <property type="match status" value="1"/>
</dbReference>
<comment type="caution">
    <text evidence="4">The sequence shown here is derived from an EMBL/GenBank/DDBJ whole genome shotgun (WGS) entry which is preliminary data.</text>
</comment>
<organism evidence="4 5">
    <name type="scientific">Trema orientale</name>
    <name type="common">Charcoal tree</name>
    <name type="synonym">Celtis orientalis</name>
    <dbReference type="NCBI Taxonomy" id="63057"/>
    <lineage>
        <taxon>Eukaryota</taxon>
        <taxon>Viridiplantae</taxon>
        <taxon>Streptophyta</taxon>
        <taxon>Embryophyta</taxon>
        <taxon>Tracheophyta</taxon>
        <taxon>Spermatophyta</taxon>
        <taxon>Magnoliopsida</taxon>
        <taxon>eudicotyledons</taxon>
        <taxon>Gunneridae</taxon>
        <taxon>Pentapetalae</taxon>
        <taxon>rosids</taxon>
        <taxon>fabids</taxon>
        <taxon>Rosales</taxon>
        <taxon>Cannabaceae</taxon>
        <taxon>Trema</taxon>
    </lineage>
</organism>
<keyword evidence="5" id="KW-1185">Reference proteome</keyword>
<evidence type="ECO:0000313" key="4">
    <source>
        <dbReference type="EMBL" id="PON84391.1"/>
    </source>
</evidence>
<dbReference type="GO" id="GO:0008270">
    <property type="term" value="F:zinc ion binding"/>
    <property type="evidence" value="ECO:0007669"/>
    <property type="project" value="UniProtKB-KW"/>
</dbReference>
<dbReference type="InterPro" id="IPR001841">
    <property type="entry name" value="Znf_RING"/>
</dbReference>
<protein>
    <submittedName>
        <fullName evidence="4">43kDa postsynaptic protein</fullName>
    </submittedName>
</protein>
<dbReference type="PROSITE" id="PS50089">
    <property type="entry name" value="ZF_RING_2"/>
    <property type="match status" value="1"/>
</dbReference>
<proteinExistence type="predicted"/>
<dbReference type="AlphaFoldDB" id="A0A2P5EFR7"/>
<dbReference type="CDD" id="cd16461">
    <property type="entry name" value="RING-H2_EL5-like"/>
    <property type="match status" value="1"/>
</dbReference>
<dbReference type="Proteomes" id="UP000237000">
    <property type="component" value="Unassembled WGS sequence"/>
</dbReference>
<keyword evidence="1" id="KW-0479">Metal-binding</keyword>
<dbReference type="PANTHER" id="PTHR46719">
    <property type="entry name" value="TRANSCRIPTION FACTOR C2H2 FAMILY-RELATED"/>
    <property type="match status" value="1"/>
</dbReference>
<keyword evidence="2" id="KW-0472">Membrane</keyword>
<evidence type="ECO:0000256" key="1">
    <source>
        <dbReference type="PROSITE-ProRule" id="PRU00175"/>
    </source>
</evidence>
<feature type="domain" description="RING-type" evidence="3">
    <location>
        <begin position="113"/>
        <end position="155"/>
    </location>
</feature>
<gene>
    <name evidence="4" type="ORF">TorRG33x02_198510</name>
</gene>
<dbReference type="PANTHER" id="PTHR46719:SF7">
    <property type="entry name" value="RING-H2 FINGER PROTEIN ATL71-RELATED"/>
    <property type="match status" value="1"/>
</dbReference>
<dbReference type="EMBL" id="JXTC01000163">
    <property type="protein sequence ID" value="PON84391.1"/>
    <property type="molecule type" value="Genomic_DNA"/>
</dbReference>